<keyword evidence="5 7" id="KW-0804">Transcription</keyword>
<evidence type="ECO:0000256" key="2">
    <source>
        <dbReference type="ARBA" id="ARBA00006210"/>
    </source>
</evidence>
<keyword evidence="4 7" id="KW-0010">Activator</keyword>
<sequence length="706" mass="75968">MEGGVGMGLSMSGMSGLGLGTGSSVGGGFARAVDDEERRKRLETVVAMLATKKGRVSEEGVERVARKLGLECLWEEKGGKGSASTERRRLLSIAGQTVLVDIHFKSNTVESVAVSFPSSSEAVTAHAASAARILQSDLTPPPTANRFKAQYAYLTLTLDKFARNLERTAKLDKLSTPELNCYEAIAGVYDSLKRLFEHEKKAALATLKEKNEGLRVRVSDEELEERAEREVLCKKSGRPRMNAGDLVGLSLEYLMDQRHIMHKPTPVPLKQGHASATQQDSMDVDPKPQDEKHEPPNKVFSLSIECESFSPSLYPPLRISDSWLPHDPSKIEQAREDPLFSDQAGSSTGINWLEPDQTFIPQGETSAGAMDLDPTAGGGSKLPSARFVAKLNPPVALPYGIAMQVLESVGATIPEEMVRFSTFEALVLKGDGVLEADGSGPQFQGKETVMVVGNAKDGAKRDLGDRVHENRLYVPKPDYARVIEEIPFSHPRQLVDVLPLLRQYAFLATLLSRSFPEQSQSGSNTSSTAPHPSSSTQHAPNSPTSDNATPLLPSIPVDFSLWYLATEPHLSVVFPRPPPSHDASTPNSTAHADSSAMDVDKPAPTATAVAAPWTTNVASHSGDGREGTSLDGLLAAGEDRYPRDLVAIELAVGVNGDVSVASMDGLRAAGGEEGAENVERRRARVGRGVEVSGGLGVWVEWVAREY</sequence>
<gene>
    <name evidence="10" type="ORF">BDY21DRAFT_205867</name>
</gene>
<evidence type="ECO:0000256" key="4">
    <source>
        <dbReference type="ARBA" id="ARBA00023159"/>
    </source>
</evidence>
<dbReference type="GO" id="GO:0016592">
    <property type="term" value="C:mediator complex"/>
    <property type="evidence" value="ECO:0007669"/>
    <property type="project" value="InterPro"/>
</dbReference>
<comment type="similarity">
    <text evidence="2 7">Belongs to the Mediator complex subunit 1 family.</text>
</comment>
<dbReference type="EMBL" id="MU001677">
    <property type="protein sequence ID" value="KAF2458558.1"/>
    <property type="molecule type" value="Genomic_DNA"/>
</dbReference>
<dbReference type="PANTHER" id="PTHR35041:SF4">
    <property type="entry name" value="MEDIATOR OF RNA POLYMERASE II TRANSCRIPTION SUBUNIT 1"/>
    <property type="match status" value="1"/>
</dbReference>
<dbReference type="InterPro" id="IPR019680">
    <property type="entry name" value="Mediator_Med1"/>
</dbReference>
<evidence type="ECO:0000259" key="9">
    <source>
        <dbReference type="Pfam" id="PF10744"/>
    </source>
</evidence>
<evidence type="ECO:0000256" key="1">
    <source>
        <dbReference type="ARBA" id="ARBA00004123"/>
    </source>
</evidence>
<dbReference type="Pfam" id="PF10744">
    <property type="entry name" value="Med1"/>
    <property type="match status" value="1"/>
</dbReference>
<feature type="compositionally biased region" description="Polar residues" evidence="8">
    <location>
        <begin position="582"/>
        <end position="592"/>
    </location>
</feature>
<feature type="compositionally biased region" description="Low complexity" evidence="8">
    <location>
        <begin position="523"/>
        <end position="536"/>
    </location>
</feature>
<dbReference type="OrthoDB" id="5310959at2759"/>
<dbReference type="PANTHER" id="PTHR35041">
    <property type="entry name" value="MEDIATOR OF RNA POLYMERASE II TRANSCRIPTION SUBUNIT 1"/>
    <property type="match status" value="1"/>
</dbReference>
<feature type="compositionally biased region" description="Basic and acidic residues" evidence="8">
    <location>
        <begin position="284"/>
        <end position="296"/>
    </location>
</feature>
<organism evidence="10 11">
    <name type="scientific">Lineolata rhizophorae</name>
    <dbReference type="NCBI Taxonomy" id="578093"/>
    <lineage>
        <taxon>Eukaryota</taxon>
        <taxon>Fungi</taxon>
        <taxon>Dikarya</taxon>
        <taxon>Ascomycota</taxon>
        <taxon>Pezizomycotina</taxon>
        <taxon>Dothideomycetes</taxon>
        <taxon>Dothideomycetes incertae sedis</taxon>
        <taxon>Lineolatales</taxon>
        <taxon>Lineolataceae</taxon>
        <taxon>Lineolata</taxon>
    </lineage>
</organism>
<feature type="compositionally biased region" description="Low complexity" evidence="8">
    <location>
        <begin position="602"/>
        <end position="618"/>
    </location>
</feature>
<feature type="domain" description="Mediator complex subunit Med1" evidence="9">
    <location>
        <begin position="43"/>
        <end position="515"/>
    </location>
</feature>
<feature type="compositionally biased region" description="Polar residues" evidence="8">
    <location>
        <begin position="537"/>
        <end position="548"/>
    </location>
</feature>
<name>A0A6A6P457_9PEZI</name>
<feature type="region of interest" description="Disordered" evidence="8">
    <location>
        <begin position="516"/>
        <end position="550"/>
    </location>
</feature>
<reference evidence="10" key="1">
    <citation type="journal article" date="2020" name="Stud. Mycol.">
        <title>101 Dothideomycetes genomes: a test case for predicting lifestyles and emergence of pathogens.</title>
        <authorList>
            <person name="Haridas S."/>
            <person name="Albert R."/>
            <person name="Binder M."/>
            <person name="Bloem J."/>
            <person name="Labutti K."/>
            <person name="Salamov A."/>
            <person name="Andreopoulos B."/>
            <person name="Baker S."/>
            <person name="Barry K."/>
            <person name="Bills G."/>
            <person name="Bluhm B."/>
            <person name="Cannon C."/>
            <person name="Castanera R."/>
            <person name="Culley D."/>
            <person name="Daum C."/>
            <person name="Ezra D."/>
            <person name="Gonzalez J."/>
            <person name="Henrissat B."/>
            <person name="Kuo A."/>
            <person name="Liang C."/>
            <person name="Lipzen A."/>
            <person name="Lutzoni F."/>
            <person name="Magnuson J."/>
            <person name="Mondo S."/>
            <person name="Nolan M."/>
            <person name="Ohm R."/>
            <person name="Pangilinan J."/>
            <person name="Park H.-J."/>
            <person name="Ramirez L."/>
            <person name="Alfaro M."/>
            <person name="Sun H."/>
            <person name="Tritt A."/>
            <person name="Yoshinaga Y."/>
            <person name="Zwiers L.-H."/>
            <person name="Turgeon B."/>
            <person name="Goodwin S."/>
            <person name="Spatafora J."/>
            <person name="Crous P."/>
            <person name="Grigoriev I."/>
        </authorList>
    </citation>
    <scope>NUCLEOTIDE SEQUENCE</scope>
    <source>
        <strain evidence="10">ATCC 16933</strain>
    </source>
</reference>
<feature type="region of interest" description="Disordered" evidence="8">
    <location>
        <begin position="575"/>
        <end position="631"/>
    </location>
</feature>
<dbReference type="GO" id="GO:0045944">
    <property type="term" value="P:positive regulation of transcription by RNA polymerase II"/>
    <property type="evidence" value="ECO:0007669"/>
    <property type="project" value="UniProtKB-ARBA"/>
</dbReference>
<dbReference type="Proteomes" id="UP000799766">
    <property type="component" value="Unassembled WGS sequence"/>
</dbReference>
<proteinExistence type="inferred from homology"/>
<comment type="subcellular location">
    <subcellularLocation>
        <location evidence="1 7">Nucleus</location>
    </subcellularLocation>
</comment>
<evidence type="ECO:0000256" key="7">
    <source>
        <dbReference type="RuleBase" id="RU364059"/>
    </source>
</evidence>
<evidence type="ECO:0000256" key="5">
    <source>
        <dbReference type="ARBA" id="ARBA00023163"/>
    </source>
</evidence>
<dbReference type="AlphaFoldDB" id="A0A6A6P457"/>
<evidence type="ECO:0000256" key="6">
    <source>
        <dbReference type="ARBA" id="ARBA00023242"/>
    </source>
</evidence>
<dbReference type="GO" id="GO:0003712">
    <property type="term" value="F:transcription coregulator activity"/>
    <property type="evidence" value="ECO:0007669"/>
    <property type="project" value="InterPro"/>
</dbReference>
<accession>A0A6A6P457</accession>
<keyword evidence="6 7" id="KW-0539">Nucleus</keyword>
<keyword evidence="3 7" id="KW-0805">Transcription regulation</keyword>
<protein>
    <recommendedName>
        <fullName evidence="7">Mediator of RNA polymerase II transcription subunit 1</fullName>
    </recommendedName>
    <alternativeName>
        <fullName evidence="7">Mediator complex subunit 1</fullName>
    </alternativeName>
</protein>
<evidence type="ECO:0000313" key="11">
    <source>
        <dbReference type="Proteomes" id="UP000799766"/>
    </source>
</evidence>
<keyword evidence="11" id="KW-1185">Reference proteome</keyword>
<evidence type="ECO:0000256" key="8">
    <source>
        <dbReference type="SAM" id="MobiDB-lite"/>
    </source>
</evidence>
<evidence type="ECO:0000256" key="3">
    <source>
        <dbReference type="ARBA" id="ARBA00023015"/>
    </source>
</evidence>
<feature type="region of interest" description="Disordered" evidence="8">
    <location>
        <begin position="264"/>
        <end position="296"/>
    </location>
</feature>
<comment type="function">
    <text evidence="7">Component of the Mediator complex, a coactivator involved in the regulated transcription of nearly all RNA polymerase II-dependent genes. Mediator functions as a bridge to convey information from gene-specific regulatory proteins to the basal RNA polymerase II transcription machinery. Mediator is recruited to promoters by direct interactions with regulatory proteins and serves as a scaffold for the assembly of a functional preinitiation complex with RNA polymerase II and the general transcription factors.</text>
</comment>
<evidence type="ECO:0000313" key="10">
    <source>
        <dbReference type="EMBL" id="KAF2458558.1"/>
    </source>
</evidence>